<keyword evidence="3" id="KW-1185">Reference proteome</keyword>
<name>A0ABN4W7Q4_9ACTN</name>
<protein>
    <recommendedName>
        <fullName evidence="1">Helix-turn-helix domain-containing protein</fullName>
    </recommendedName>
</protein>
<dbReference type="Pfam" id="PF19575">
    <property type="entry name" value="HTH_58"/>
    <property type="match status" value="1"/>
</dbReference>
<organism evidence="2 3">
    <name type="scientific">Streptomyces autolyticus</name>
    <dbReference type="NCBI Taxonomy" id="75293"/>
    <lineage>
        <taxon>Bacteria</taxon>
        <taxon>Bacillati</taxon>
        <taxon>Actinomycetota</taxon>
        <taxon>Actinomycetes</taxon>
        <taxon>Kitasatosporales</taxon>
        <taxon>Streptomycetaceae</taxon>
        <taxon>Streptomyces</taxon>
    </lineage>
</organism>
<evidence type="ECO:0000313" key="3">
    <source>
        <dbReference type="Proteomes" id="UP000187851"/>
    </source>
</evidence>
<dbReference type="Proteomes" id="UP000187851">
    <property type="component" value="Chromosome"/>
</dbReference>
<sequence>MTAKLEDLPRIPRGKRLIGKDRERFRESIKAVYENNLDVTIRDIREVTGRSFGSIRAMLVESGVELRPRGGSYSRDEALEI</sequence>
<proteinExistence type="predicted"/>
<feature type="domain" description="Helix-turn-helix" evidence="1">
    <location>
        <begin position="12"/>
        <end position="72"/>
    </location>
</feature>
<evidence type="ECO:0000313" key="2">
    <source>
        <dbReference type="EMBL" id="AQA11696.1"/>
    </source>
</evidence>
<gene>
    <name evidence="2" type="ORF">BV401_15630</name>
</gene>
<evidence type="ECO:0000259" key="1">
    <source>
        <dbReference type="Pfam" id="PF19575"/>
    </source>
</evidence>
<reference evidence="2 3" key="1">
    <citation type="journal article" date="2017" name="J. Biotechnol.">
        <title>The complete genome sequence of Streptomyces autolyticus CGMCC 0516, the producer of geldanamycin, autolytimycin, reblastatin and elaiophylin.</title>
        <authorList>
            <person name="Yin M."/>
            <person name="Jiang M."/>
            <person name="Ren Z."/>
            <person name="Dong Y."/>
            <person name="Lu T."/>
        </authorList>
    </citation>
    <scope>NUCLEOTIDE SEQUENCE [LARGE SCALE GENOMIC DNA]</scope>
    <source>
        <strain evidence="2 3">CGMCC0516</strain>
    </source>
</reference>
<dbReference type="InterPro" id="IPR045745">
    <property type="entry name" value="HTH_58_Actinobacteria-type"/>
</dbReference>
<accession>A0ABN4W7Q4</accession>
<dbReference type="EMBL" id="CP019458">
    <property type="protein sequence ID" value="AQA11696.1"/>
    <property type="molecule type" value="Genomic_DNA"/>
</dbReference>